<feature type="region of interest" description="Disordered" evidence="2">
    <location>
        <begin position="738"/>
        <end position="763"/>
    </location>
</feature>
<organism evidence="3 4">
    <name type="scientific">Lophiostoma macrostomum CBS 122681</name>
    <dbReference type="NCBI Taxonomy" id="1314788"/>
    <lineage>
        <taxon>Eukaryota</taxon>
        <taxon>Fungi</taxon>
        <taxon>Dikarya</taxon>
        <taxon>Ascomycota</taxon>
        <taxon>Pezizomycotina</taxon>
        <taxon>Dothideomycetes</taxon>
        <taxon>Pleosporomycetidae</taxon>
        <taxon>Pleosporales</taxon>
        <taxon>Lophiostomataceae</taxon>
        <taxon>Lophiostoma</taxon>
    </lineage>
</organism>
<gene>
    <name evidence="3" type="ORF">K491DRAFT_167314</name>
</gene>
<feature type="compositionally biased region" description="Basic and acidic residues" evidence="2">
    <location>
        <begin position="277"/>
        <end position="326"/>
    </location>
</feature>
<reference evidence="3" key="1">
    <citation type="journal article" date="2020" name="Stud. Mycol.">
        <title>101 Dothideomycetes genomes: a test case for predicting lifestyles and emergence of pathogens.</title>
        <authorList>
            <person name="Haridas S."/>
            <person name="Albert R."/>
            <person name="Binder M."/>
            <person name="Bloem J."/>
            <person name="Labutti K."/>
            <person name="Salamov A."/>
            <person name="Andreopoulos B."/>
            <person name="Baker S."/>
            <person name="Barry K."/>
            <person name="Bills G."/>
            <person name="Bluhm B."/>
            <person name="Cannon C."/>
            <person name="Castanera R."/>
            <person name="Culley D."/>
            <person name="Daum C."/>
            <person name="Ezra D."/>
            <person name="Gonzalez J."/>
            <person name="Henrissat B."/>
            <person name="Kuo A."/>
            <person name="Liang C."/>
            <person name="Lipzen A."/>
            <person name="Lutzoni F."/>
            <person name="Magnuson J."/>
            <person name="Mondo S."/>
            <person name="Nolan M."/>
            <person name="Ohm R."/>
            <person name="Pangilinan J."/>
            <person name="Park H.-J."/>
            <person name="Ramirez L."/>
            <person name="Alfaro M."/>
            <person name="Sun H."/>
            <person name="Tritt A."/>
            <person name="Yoshinaga Y."/>
            <person name="Zwiers L.-H."/>
            <person name="Turgeon B."/>
            <person name="Goodwin S."/>
            <person name="Spatafora J."/>
            <person name="Crous P."/>
            <person name="Grigoriev I."/>
        </authorList>
    </citation>
    <scope>NUCLEOTIDE SEQUENCE</scope>
    <source>
        <strain evidence="3">CBS 122681</strain>
    </source>
</reference>
<protein>
    <submittedName>
        <fullName evidence="3">Uncharacterized protein</fullName>
    </submittedName>
</protein>
<accession>A0A6A6SPP5</accession>
<feature type="region of interest" description="Disordered" evidence="2">
    <location>
        <begin position="196"/>
        <end position="237"/>
    </location>
</feature>
<name>A0A6A6SPP5_9PLEO</name>
<evidence type="ECO:0000313" key="4">
    <source>
        <dbReference type="Proteomes" id="UP000799324"/>
    </source>
</evidence>
<feature type="region of interest" description="Disordered" evidence="2">
    <location>
        <begin position="1"/>
        <end position="106"/>
    </location>
</feature>
<feature type="compositionally biased region" description="Basic and acidic residues" evidence="2">
    <location>
        <begin position="88"/>
        <end position="106"/>
    </location>
</feature>
<proteinExistence type="predicted"/>
<sequence>MKPSKPPSTPVLSRRRIRTSSPLPKPNQKPQSLLMSQSQTSRRQPSSPSHPKPGISHRNPRSPTPFPQPNQPPQTPPMPPKQTSQRSCRADFEAFKAEAQSQKDRDAKVIAELIAKLGDADRVQEQHKALISKQDQQIEDMQRQLGALRDLAASFQKKEVKSSETQCDMPAPSGAAGVELKSSADLEIPKMAPKMAIPQRQEKVSNGVAVAEQKPSAKAKILKADPEKAVVAASEQKRRDAWAAMRVEMEEKARAKYGAKVKTPKKENVKNDTVQEEPPKEEIAKKETVEDEEKPKEDVLKHTPKEETVKEATVQKETPKEDDLNHKTSNNDTDTDIDIRTPISNSPPFKFPPALRPWDLPNSGLPTVADRMRIMRAVRKPSGPVLASPANPFLTSSTLYLGPSITISESFTPRTWQDAVAAQPPIGQEKYFYYSGLKIVDHQGLIHYQQPRSDMPKFLEGFSAYLHSPRAPSLSAWFPAGASNKPHTDEGDLKLLLDCLGAMVTFCCNWSYHVGTPYDILTSALEAQARAEAKAEADARADSAASLSVFRQQKKAQRQQTMASNPITYSGHALYTTCTSHLSNPRDTERSYVQNLGHMCRVFNALVTCTPSPATESATLTALASLAQDKATIKTALTTLSTPRPFSLDYILGTSRFARQRLHASLRDANNACYARIEAAYQTRKTYMQKLATLRREIVLWAACPSGADEVLREYEERERGVWEGLVREMVGRAGVRRLGRGGAGGEEDREEEEEEEKEQGGD</sequence>
<evidence type="ECO:0000256" key="1">
    <source>
        <dbReference type="SAM" id="Coils"/>
    </source>
</evidence>
<keyword evidence="4" id="KW-1185">Reference proteome</keyword>
<feature type="compositionally biased region" description="Pro residues" evidence="2">
    <location>
        <begin position="62"/>
        <end position="80"/>
    </location>
</feature>
<feature type="region of interest" description="Disordered" evidence="2">
    <location>
        <begin position="254"/>
        <end position="350"/>
    </location>
</feature>
<evidence type="ECO:0000313" key="3">
    <source>
        <dbReference type="EMBL" id="KAF2649826.1"/>
    </source>
</evidence>
<keyword evidence="1" id="KW-0175">Coiled coil</keyword>
<feature type="compositionally biased region" description="Acidic residues" evidence="2">
    <location>
        <begin position="746"/>
        <end position="763"/>
    </location>
</feature>
<feature type="compositionally biased region" description="Low complexity" evidence="2">
    <location>
        <begin position="36"/>
        <end position="49"/>
    </location>
</feature>
<dbReference type="Proteomes" id="UP000799324">
    <property type="component" value="Unassembled WGS sequence"/>
</dbReference>
<feature type="coiled-coil region" evidence="1">
    <location>
        <begin position="124"/>
        <end position="158"/>
    </location>
</feature>
<dbReference type="AlphaFoldDB" id="A0A6A6SPP5"/>
<dbReference type="EMBL" id="MU004477">
    <property type="protein sequence ID" value="KAF2649826.1"/>
    <property type="molecule type" value="Genomic_DNA"/>
</dbReference>
<evidence type="ECO:0000256" key="2">
    <source>
        <dbReference type="SAM" id="MobiDB-lite"/>
    </source>
</evidence>